<evidence type="ECO:0000313" key="2">
    <source>
        <dbReference type="Proteomes" id="UP001281147"/>
    </source>
</evidence>
<accession>A0ACC3MA61</accession>
<dbReference type="Proteomes" id="UP001281147">
    <property type="component" value="Unassembled WGS sequence"/>
</dbReference>
<evidence type="ECO:0000313" key="1">
    <source>
        <dbReference type="EMBL" id="KAK3681852.1"/>
    </source>
</evidence>
<organism evidence="1 2">
    <name type="scientific">Vermiconidia calcicola</name>
    <dbReference type="NCBI Taxonomy" id="1690605"/>
    <lineage>
        <taxon>Eukaryota</taxon>
        <taxon>Fungi</taxon>
        <taxon>Dikarya</taxon>
        <taxon>Ascomycota</taxon>
        <taxon>Pezizomycotina</taxon>
        <taxon>Dothideomycetes</taxon>
        <taxon>Dothideomycetidae</taxon>
        <taxon>Mycosphaerellales</taxon>
        <taxon>Extremaceae</taxon>
        <taxon>Vermiconidia</taxon>
    </lineage>
</organism>
<dbReference type="EMBL" id="JAUTXU010000394">
    <property type="protein sequence ID" value="KAK3681852.1"/>
    <property type="molecule type" value="Genomic_DNA"/>
</dbReference>
<proteinExistence type="predicted"/>
<keyword evidence="2" id="KW-1185">Reference proteome</keyword>
<comment type="caution">
    <text evidence="1">The sequence shown here is derived from an EMBL/GenBank/DDBJ whole genome shotgun (WGS) entry which is preliminary data.</text>
</comment>
<gene>
    <name evidence="1" type="ORF">LTR37_020836</name>
</gene>
<sequence>MASPISVGDAIQLVQGAVALYKKIKNAPEEIATIGKRLEDLGFYLRTLQGLLSDRRRHSLANLRPEVTKRLQRIIIDIRVDTEDVTTILDV</sequence>
<protein>
    <submittedName>
        <fullName evidence="1">Uncharacterized protein</fullName>
    </submittedName>
</protein>
<name>A0ACC3MA61_9PEZI</name>
<reference evidence="1" key="1">
    <citation type="submission" date="2023-07" db="EMBL/GenBank/DDBJ databases">
        <title>Black Yeasts Isolated from many extreme environments.</title>
        <authorList>
            <person name="Coleine C."/>
            <person name="Stajich J.E."/>
            <person name="Selbmann L."/>
        </authorList>
    </citation>
    <scope>NUCLEOTIDE SEQUENCE</scope>
    <source>
        <strain evidence="1">CCFEE 5714</strain>
    </source>
</reference>